<comment type="caution">
    <text evidence="2">The sequence shown here is derived from an EMBL/GenBank/DDBJ whole genome shotgun (WGS) entry which is preliminary data.</text>
</comment>
<name>A0A4Z2GF09_9TELE</name>
<proteinExistence type="predicted"/>
<reference evidence="2 3" key="1">
    <citation type="submission" date="2019-03" db="EMBL/GenBank/DDBJ databases">
        <title>First draft genome of Liparis tanakae, snailfish: a comprehensive survey of snailfish specific genes.</title>
        <authorList>
            <person name="Kim W."/>
            <person name="Song I."/>
            <person name="Jeong J.-H."/>
            <person name="Kim D."/>
            <person name="Kim S."/>
            <person name="Ryu S."/>
            <person name="Song J.Y."/>
            <person name="Lee S.K."/>
        </authorList>
    </citation>
    <scope>NUCLEOTIDE SEQUENCE [LARGE SCALE GENOMIC DNA]</scope>
    <source>
        <tissue evidence="2">Muscle</tissue>
    </source>
</reference>
<feature type="region of interest" description="Disordered" evidence="1">
    <location>
        <begin position="83"/>
        <end position="126"/>
    </location>
</feature>
<evidence type="ECO:0000313" key="3">
    <source>
        <dbReference type="Proteomes" id="UP000314294"/>
    </source>
</evidence>
<organism evidence="2 3">
    <name type="scientific">Liparis tanakae</name>
    <name type="common">Tanaka's snailfish</name>
    <dbReference type="NCBI Taxonomy" id="230148"/>
    <lineage>
        <taxon>Eukaryota</taxon>
        <taxon>Metazoa</taxon>
        <taxon>Chordata</taxon>
        <taxon>Craniata</taxon>
        <taxon>Vertebrata</taxon>
        <taxon>Euteleostomi</taxon>
        <taxon>Actinopterygii</taxon>
        <taxon>Neopterygii</taxon>
        <taxon>Teleostei</taxon>
        <taxon>Neoteleostei</taxon>
        <taxon>Acanthomorphata</taxon>
        <taxon>Eupercaria</taxon>
        <taxon>Perciformes</taxon>
        <taxon>Cottioidei</taxon>
        <taxon>Cottales</taxon>
        <taxon>Liparidae</taxon>
        <taxon>Liparis</taxon>
    </lineage>
</organism>
<dbReference type="AlphaFoldDB" id="A0A4Z2GF09"/>
<protein>
    <submittedName>
        <fullName evidence="2">Uncharacterized protein</fullName>
    </submittedName>
</protein>
<dbReference type="Proteomes" id="UP000314294">
    <property type="component" value="Unassembled WGS sequence"/>
</dbReference>
<dbReference type="EMBL" id="SRLO01000589">
    <property type="protein sequence ID" value="TNN51252.1"/>
    <property type="molecule type" value="Genomic_DNA"/>
</dbReference>
<evidence type="ECO:0000256" key="1">
    <source>
        <dbReference type="SAM" id="MobiDB-lite"/>
    </source>
</evidence>
<gene>
    <name evidence="2" type="ORF">EYF80_038572</name>
</gene>
<keyword evidence="3" id="KW-1185">Reference proteome</keyword>
<feature type="region of interest" description="Disordered" evidence="1">
    <location>
        <begin position="188"/>
        <end position="208"/>
    </location>
</feature>
<evidence type="ECO:0000313" key="2">
    <source>
        <dbReference type="EMBL" id="TNN51252.1"/>
    </source>
</evidence>
<sequence>MRCVVRQASSALKTSVLPILAPRALAWPLNTTVVPASVLPFSSGAILRMSGVSGASFFSSSPMVTPDCSLFCDSVSVSLRSERPLSSSGSVGRTPDGSAASETVSPFPSPAAAPSRLDSVVDSASPTLSGTRGFSFVESLSLSLERSKSKLLAALSGAFGATSRPRSFALFLGPLLGSSALDVPDGSVPAAGRLDGPPAGTRRSDHTAFEDTCVATGHDRVSGKQ</sequence>
<accession>A0A4Z2GF09</accession>